<dbReference type="GO" id="GO:0016853">
    <property type="term" value="F:isomerase activity"/>
    <property type="evidence" value="ECO:0007669"/>
    <property type="project" value="UniProtKB-KW"/>
</dbReference>
<dbReference type="SUPFAM" id="SSF52029">
    <property type="entry name" value="GroEL apical domain-like"/>
    <property type="match status" value="1"/>
</dbReference>
<comment type="caution">
    <text evidence="9">Lacks conserved residue(s) required for the propagation of feature annotation.</text>
</comment>
<protein>
    <recommendedName>
        <fullName evidence="9">Chaperonin GroEL</fullName>
        <ecNumber evidence="9">5.6.1.7</ecNumber>
    </recommendedName>
    <alternativeName>
        <fullName evidence="9">60 kDa chaperonin</fullName>
    </alternativeName>
    <alternativeName>
        <fullName evidence="9">Chaperonin-60</fullName>
        <shortName evidence="9">Cpn60</shortName>
    </alternativeName>
</protein>
<dbReference type="NCBIfam" id="NF009487">
    <property type="entry name" value="PRK12849.1"/>
    <property type="match status" value="1"/>
</dbReference>
<comment type="function">
    <text evidence="9 11">Together with its co-chaperonin GroES, plays an essential role in assisting protein folding. The GroEL-GroES system forms a nano-cage that allows encapsulation of the non-native substrate proteins and provides a physical environment optimized to promote and accelerate protein folding.</text>
</comment>
<dbReference type="GO" id="GO:0005524">
    <property type="term" value="F:ATP binding"/>
    <property type="evidence" value="ECO:0007669"/>
    <property type="project" value="UniProtKB-UniRule"/>
</dbReference>
<keyword evidence="7 9" id="KW-0413">Isomerase</keyword>
<dbReference type="InterPro" id="IPR027410">
    <property type="entry name" value="TCP-1-like_intermed_sf"/>
</dbReference>
<dbReference type="GO" id="GO:0042603">
    <property type="term" value="C:capsule"/>
    <property type="evidence" value="ECO:0007669"/>
    <property type="project" value="UniProtKB-SubCell"/>
</dbReference>
<feature type="binding site" evidence="9">
    <location>
        <begin position="40"/>
        <end position="43"/>
    </location>
    <ligand>
        <name>ATP</name>
        <dbReference type="ChEBI" id="CHEBI:30616"/>
    </ligand>
</feature>
<dbReference type="NCBIfam" id="NF009489">
    <property type="entry name" value="PRK12851.1"/>
    <property type="match status" value="1"/>
</dbReference>
<organism evidence="12 13">
    <name type="scientific">Nocardia seriolae</name>
    <dbReference type="NCBI Taxonomy" id="37332"/>
    <lineage>
        <taxon>Bacteria</taxon>
        <taxon>Bacillati</taxon>
        <taxon>Actinomycetota</taxon>
        <taxon>Actinomycetes</taxon>
        <taxon>Mycobacteriales</taxon>
        <taxon>Nocardiaceae</taxon>
        <taxon>Nocardia</taxon>
    </lineage>
</organism>
<keyword evidence="4 9" id="KW-0547">Nucleotide-binding</keyword>
<dbReference type="Pfam" id="PF00118">
    <property type="entry name" value="Cpn60_TCP1"/>
    <property type="match status" value="1"/>
</dbReference>
<dbReference type="EC" id="5.6.1.7" evidence="9"/>
<dbReference type="FunFam" id="3.50.7.10:FF:000001">
    <property type="entry name" value="60 kDa chaperonin"/>
    <property type="match status" value="1"/>
</dbReference>
<dbReference type="GO" id="GO:0009986">
    <property type="term" value="C:cell surface"/>
    <property type="evidence" value="ECO:0007669"/>
    <property type="project" value="UniProtKB-SubCell"/>
</dbReference>
<comment type="subcellular location">
    <subcellularLocation>
        <location evidence="2">Cell surface</location>
    </subcellularLocation>
    <subcellularLocation>
        <location evidence="9">Cytoplasm</location>
    </subcellularLocation>
    <subcellularLocation>
        <location evidence="8">Secreted</location>
        <location evidence="8">Capsule</location>
    </subcellularLocation>
    <subcellularLocation>
        <location evidence="1">Secreted</location>
        <location evidence="1">Cell wall</location>
    </subcellularLocation>
</comment>
<dbReference type="EMBL" id="BBYQ01000177">
    <property type="protein sequence ID" value="GAP32746.1"/>
    <property type="molecule type" value="Genomic_DNA"/>
</dbReference>
<name>A0ABC9Z594_9NOCA</name>
<feature type="binding site" evidence="9">
    <location>
        <position position="424"/>
    </location>
    <ligand>
        <name>ATP</name>
        <dbReference type="ChEBI" id="CHEBI:30616"/>
    </ligand>
</feature>
<dbReference type="InterPro" id="IPR002423">
    <property type="entry name" value="Cpn60/GroEL/TCP-1"/>
</dbReference>
<comment type="subunit">
    <text evidence="9 11">Forms a cylinder of 14 subunits composed of two heptameric rings stacked back-to-back. Interacts with the co-chaperonin GroES.</text>
</comment>
<dbReference type="NCBIfam" id="NF009488">
    <property type="entry name" value="PRK12850.1"/>
    <property type="match status" value="1"/>
</dbReference>
<evidence type="ECO:0000313" key="13">
    <source>
        <dbReference type="Proteomes" id="UP000037179"/>
    </source>
</evidence>
<dbReference type="NCBIfam" id="TIGR02348">
    <property type="entry name" value="GroEL"/>
    <property type="match status" value="1"/>
</dbReference>
<dbReference type="AlphaFoldDB" id="A0ABC9Z594"/>
<dbReference type="PANTHER" id="PTHR45633">
    <property type="entry name" value="60 KDA HEAT SHOCK PROTEIN, MITOCHONDRIAL"/>
    <property type="match status" value="1"/>
</dbReference>
<dbReference type="PROSITE" id="PS00296">
    <property type="entry name" value="CHAPERONINS_CPN60"/>
    <property type="match status" value="1"/>
</dbReference>
<dbReference type="InterPro" id="IPR027413">
    <property type="entry name" value="GROEL-like_equatorial_sf"/>
</dbReference>
<gene>
    <name evidence="9" type="primary">groEL</name>
    <name evidence="9" type="synonym">groL</name>
    <name evidence="12" type="ORF">NSK11_contig00177-0010</name>
</gene>
<evidence type="ECO:0000256" key="7">
    <source>
        <dbReference type="ARBA" id="ARBA00023235"/>
    </source>
</evidence>
<dbReference type="SMR" id="A0ABC9Z594"/>
<dbReference type="InterPro" id="IPR027409">
    <property type="entry name" value="GroEL-like_apical_dom_sf"/>
</dbReference>
<dbReference type="Gene3D" id="1.10.560.10">
    <property type="entry name" value="GroEL-like equatorial domain"/>
    <property type="match status" value="1"/>
</dbReference>
<evidence type="ECO:0000256" key="11">
    <source>
        <dbReference type="RuleBase" id="RU000419"/>
    </source>
</evidence>
<evidence type="ECO:0000313" key="12">
    <source>
        <dbReference type="EMBL" id="GAP32746.1"/>
    </source>
</evidence>
<dbReference type="SUPFAM" id="SSF48592">
    <property type="entry name" value="GroEL equatorial domain-like"/>
    <property type="match status" value="1"/>
</dbReference>
<sequence length="551" mass="57433">MPIPDLEDLNAMAKTIAYDEEARRGLERGLNSLADAVKVTLGPKGRNVVLEKKWGAPTITNDGVSIAKEIELEDPYEKIGAELVKEVAKKTDDVAGDGTTTATVLAQALVREGLRNVAAGANPLGLKRGIEKAVEAVTASLLDTAKEVETKEQIAATAGISAGDSSIGELIAEAMDKVGKEGVITVEESNTFGLQLELTEGMRFDKGYISGYFVTDPERQEAVLEDPYILLVGSKISTVKDLLPLLEKVIQAGKPLLIIAEDVEGEALSTLVVNKIRGTFKSIAVKAPGFGDRRKAMLADIAILTGGEVISEEVGLSLETAGLELLGTARKVVITKDETTIVEGAGDPEAIKGRVAQIRTEIENSDSDYDREKLQERLAKLAGGVAVIKAGAATEVELKERKHRIEDAVRNAKAAVEEGIVAGGGVALLQASPALDALSLTGDEATGANIVRVALSAPLKQIAFNAGLEPGVVAEKVSNLPAGHGLNAESGEYVDLLAAGVADPVKVTRSALQNAASIAALFLTTEAVVADKPEKAAPAGDPTGGMGGMDF</sequence>
<dbReference type="GO" id="GO:0005737">
    <property type="term" value="C:cytoplasm"/>
    <property type="evidence" value="ECO:0007669"/>
    <property type="project" value="UniProtKB-SubCell"/>
</dbReference>
<evidence type="ECO:0000256" key="2">
    <source>
        <dbReference type="ARBA" id="ARBA00004241"/>
    </source>
</evidence>
<dbReference type="PRINTS" id="PR00298">
    <property type="entry name" value="CHAPERONIN60"/>
</dbReference>
<dbReference type="Gene3D" id="3.50.7.10">
    <property type="entry name" value="GroEL"/>
    <property type="match status" value="1"/>
</dbReference>
<evidence type="ECO:0000256" key="1">
    <source>
        <dbReference type="ARBA" id="ARBA00004191"/>
    </source>
</evidence>
<evidence type="ECO:0000256" key="8">
    <source>
        <dbReference type="ARBA" id="ARBA00025702"/>
    </source>
</evidence>
<evidence type="ECO:0000256" key="10">
    <source>
        <dbReference type="RuleBase" id="RU000418"/>
    </source>
</evidence>
<keyword evidence="13" id="KW-1185">Reference proteome</keyword>
<feature type="binding site" evidence="9">
    <location>
        <position position="503"/>
    </location>
    <ligand>
        <name>ATP</name>
        <dbReference type="ChEBI" id="CHEBI:30616"/>
    </ligand>
</feature>
<dbReference type="SUPFAM" id="SSF54849">
    <property type="entry name" value="GroEL-intermediate domain like"/>
    <property type="match status" value="1"/>
</dbReference>
<dbReference type="CDD" id="cd03344">
    <property type="entry name" value="GroEL"/>
    <property type="match status" value="1"/>
</dbReference>
<feature type="binding site" evidence="9">
    <location>
        <begin position="97"/>
        <end position="101"/>
    </location>
    <ligand>
        <name>ATP</name>
        <dbReference type="ChEBI" id="CHEBI:30616"/>
    </ligand>
</feature>
<reference evidence="12 13" key="2">
    <citation type="journal article" date="2016" name="Genome Announc.">
        <title>Draft Genome Sequence of Erythromycin- and Oxytetracycline-Sensitive Nocardia seriolae Strain U-1 (NBRC 110359).</title>
        <authorList>
            <person name="Imajoh M."/>
            <person name="Sukeda M."/>
            <person name="Shimizu M."/>
            <person name="Yamane J."/>
            <person name="Ohnishi K."/>
            <person name="Oshima S."/>
        </authorList>
    </citation>
    <scope>NUCLEOTIDE SEQUENCE [LARGE SCALE GENOMIC DNA]</scope>
    <source>
        <strain evidence="12 13">U-1</strain>
    </source>
</reference>
<keyword evidence="6 9" id="KW-0143">Chaperone</keyword>
<evidence type="ECO:0000256" key="4">
    <source>
        <dbReference type="ARBA" id="ARBA00022741"/>
    </source>
</evidence>
<dbReference type="Proteomes" id="UP000037179">
    <property type="component" value="Unassembled WGS sequence"/>
</dbReference>
<reference evidence="13" key="1">
    <citation type="submission" date="2015-07" db="EMBL/GenBank/DDBJ databases">
        <title>Nocardia seriolae U-1 whole genome shotgun sequence.</title>
        <authorList>
            <person name="Imajoh M."/>
            <person name="Fukumoto Y."/>
            <person name="Sukeda M."/>
            <person name="Yamane J."/>
            <person name="Yamasaki K."/>
            <person name="Shimizu M."/>
            <person name="Ohnishi K."/>
            <person name="Oshima S."/>
        </authorList>
    </citation>
    <scope>NUCLEOTIDE SEQUENCE [LARGE SCALE GENOMIC DNA]</scope>
    <source>
        <strain evidence="13">U-1</strain>
    </source>
</reference>
<proteinExistence type="inferred from homology"/>
<comment type="similarity">
    <text evidence="3 9 10">Belongs to the chaperonin (HSP60) family.</text>
</comment>
<keyword evidence="9" id="KW-0963">Cytoplasm</keyword>
<comment type="caution">
    <text evidence="12">The sequence shown here is derived from an EMBL/GenBank/DDBJ whole genome shotgun (WGS) entry which is preliminary data.</text>
</comment>
<evidence type="ECO:0000256" key="3">
    <source>
        <dbReference type="ARBA" id="ARBA00006607"/>
    </source>
</evidence>
<dbReference type="Gene3D" id="3.30.260.10">
    <property type="entry name" value="TCP-1-like chaperonin intermediate domain"/>
    <property type="match status" value="1"/>
</dbReference>
<keyword evidence="5 9" id="KW-0067">ATP-binding</keyword>
<dbReference type="GO" id="GO:0009408">
    <property type="term" value="P:response to heat"/>
    <property type="evidence" value="ECO:0007669"/>
    <property type="project" value="UniProtKB-ARBA"/>
</dbReference>
<evidence type="ECO:0000256" key="9">
    <source>
        <dbReference type="HAMAP-Rule" id="MF_00600"/>
    </source>
</evidence>
<dbReference type="InterPro" id="IPR018370">
    <property type="entry name" value="Chaperonin_Cpn60_CS"/>
</dbReference>
<dbReference type="GO" id="GO:0051082">
    <property type="term" value="F:unfolded protein binding"/>
    <property type="evidence" value="ECO:0007669"/>
    <property type="project" value="UniProtKB-UniRule"/>
</dbReference>
<dbReference type="GO" id="GO:0042026">
    <property type="term" value="P:protein refolding"/>
    <property type="evidence" value="ECO:0007669"/>
    <property type="project" value="UniProtKB-UniRule"/>
</dbReference>
<evidence type="ECO:0000256" key="6">
    <source>
        <dbReference type="ARBA" id="ARBA00023186"/>
    </source>
</evidence>
<evidence type="ECO:0000256" key="5">
    <source>
        <dbReference type="ARBA" id="ARBA00022840"/>
    </source>
</evidence>
<dbReference type="HAMAP" id="MF_00600">
    <property type="entry name" value="CH60"/>
    <property type="match status" value="1"/>
</dbReference>
<dbReference type="NCBIfam" id="NF000592">
    <property type="entry name" value="PRK00013.1"/>
    <property type="match status" value="1"/>
</dbReference>
<dbReference type="InterPro" id="IPR001844">
    <property type="entry name" value="Cpn60/GroEL"/>
</dbReference>
<accession>A0ABC9Z594</accession>